<keyword evidence="8" id="KW-1185">Reference proteome</keyword>
<evidence type="ECO:0000259" key="6">
    <source>
        <dbReference type="Pfam" id="PF04825"/>
    </source>
</evidence>
<dbReference type="OrthoDB" id="10071381at2759"/>
<feature type="compositionally biased region" description="Basic and acidic residues" evidence="4">
    <location>
        <begin position="343"/>
        <end position="353"/>
    </location>
</feature>
<dbReference type="GO" id="GO:0005634">
    <property type="term" value="C:nucleus"/>
    <property type="evidence" value="ECO:0007669"/>
    <property type="project" value="UniProtKB-SubCell"/>
</dbReference>
<evidence type="ECO:0000313" key="8">
    <source>
        <dbReference type="Proteomes" id="UP000623129"/>
    </source>
</evidence>
<feature type="domain" description="Rad21/Rec8-like protein C-terminal eukaryotic" evidence="5">
    <location>
        <begin position="510"/>
        <end position="540"/>
    </location>
</feature>
<name>A0A833R5Q1_9POAL</name>
<keyword evidence="3" id="KW-0539">Nucleus</keyword>
<feature type="region of interest" description="Disordered" evidence="4">
    <location>
        <begin position="456"/>
        <end position="482"/>
    </location>
</feature>
<dbReference type="GO" id="GO:0008278">
    <property type="term" value="C:cohesin complex"/>
    <property type="evidence" value="ECO:0007669"/>
    <property type="project" value="InterPro"/>
</dbReference>
<dbReference type="SUPFAM" id="SSF46785">
    <property type="entry name" value="Winged helix' DNA-binding domain"/>
    <property type="match status" value="1"/>
</dbReference>
<dbReference type="InterPro" id="IPR006910">
    <property type="entry name" value="Rad21_Rec8_N"/>
</dbReference>
<dbReference type="Proteomes" id="UP000623129">
    <property type="component" value="Unassembled WGS sequence"/>
</dbReference>
<feature type="domain" description="Rad21/Rec8-like protein N-terminal" evidence="6">
    <location>
        <begin position="1"/>
        <end position="54"/>
    </location>
</feature>
<comment type="caution">
    <text evidence="7">The sequence shown here is derived from an EMBL/GenBank/DDBJ whole genome shotgun (WGS) entry which is preliminary data.</text>
</comment>
<dbReference type="Pfam" id="PF04824">
    <property type="entry name" value="Rad21_Rec8"/>
    <property type="match status" value="1"/>
</dbReference>
<evidence type="ECO:0000256" key="4">
    <source>
        <dbReference type="SAM" id="MobiDB-lite"/>
    </source>
</evidence>
<dbReference type="GO" id="GO:0051754">
    <property type="term" value="P:meiotic sister chromatid cohesion, centromeric"/>
    <property type="evidence" value="ECO:0007669"/>
    <property type="project" value="TreeGrafter"/>
</dbReference>
<evidence type="ECO:0000256" key="3">
    <source>
        <dbReference type="ARBA" id="ARBA00023242"/>
    </source>
</evidence>
<organism evidence="7 8">
    <name type="scientific">Carex littledalei</name>
    <dbReference type="NCBI Taxonomy" id="544730"/>
    <lineage>
        <taxon>Eukaryota</taxon>
        <taxon>Viridiplantae</taxon>
        <taxon>Streptophyta</taxon>
        <taxon>Embryophyta</taxon>
        <taxon>Tracheophyta</taxon>
        <taxon>Spermatophyta</taxon>
        <taxon>Magnoliopsida</taxon>
        <taxon>Liliopsida</taxon>
        <taxon>Poales</taxon>
        <taxon>Cyperaceae</taxon>
        <taxon>Cyperoideae</taxon>
        <taxon>Cariceae</taxon>
        <taxon>Carex</taxon>
        <taxon>Carex subgen. Euthyceras</taxon>
    </lineage>
</organism>
<dbReference type="PANTHER" id="PTHR12585">
    <property type="entry name" value="SCC1 / RAD21 FAMILY MEMBER"/>
    <property type="match status" value="1"/>
</dbReference>
<dbReference type="InterPro" id="IPR039781">
    <property type="entry name" value="Rad21/Rec8-like"/>
</dbReference>
<dbReference type="InterPro" id="IPR036390">
    <property type="entry name" value="WH_DNA-bd_sf"/>
</dbReference>
<dbReference type="Gene3D" id="1.10.10.580">
    <property type="entry name" value="Structural maintenance of chromosome 1. Chain E"/>
    <property type="match status" value="1"/>
</dbReference>
<evidence type="ECO:0000259" key="5">
    <source>
        <dbReference type="Pfam" id="PF04824"/>
    </source>
</evidence>
<comment type="similarity">
    <text evidence="2">Belongs to the rad21 family.</text>
</comment>
<feature type="compositionally biased region" description="Low complexity" evidence="4">
    <location>
        <begin position="469"/>
        <end position="481"/>
    </location>
</feature>
<dbReference type="AlphaFoldDB" id="A0A833R5Q1"/>
<dbReference type="InterPro" id="IPR023093">
    <property type="entry name" value="ScpA-like_C"/>
</dbReference>
<feature type="region of interest" description="Disordered" evidence="4">
    <location>
        <begin position="380"/>
        <end position="444"/>
    </location>
</feature>
<dbReference type="Pfam" id="PF04825">
    <property type="entry name" value="Rad21_Rec8_N"/>
    <property type="match status" value="1"/>
</dbReference>
<protein>
    <submittedName>
        <fullName evidence="7">Sister chromatid cohesion 1 protein 1</fullName>
    </submittedName>
</protein>
<feature type="compositionally biased region" description="Basic and acidic residues" evidence="4">
    <location>
        <begin position="240"/>
        <end position="252"/>
    </location>
</feature>
<dbReference type="PANTHER" id="PTHR12585:SF64">
    <property type="entry name" value="SISTER CHROMATID COHESION 1 PROTEIN 1"/>
    <property type="match status" value="1"/>
</dbReference>
<feature type="compositionally biased region" description="Polar residues" evidence="4">
    <location>
        <begin position="201"/>
        <end position="212"/>
    </location>
</feature>
<evidence type="ECO:0000313" key="7">
    <source>
        <dbReference type="EMBL" id="KAF3333631.1"/>
    </source>
</evidence>
<feature type="region of interest" description="Disordered" evidence="4">
    <location>
        <begin position="343"/>
        <end position="365"/>
    </location>
</feature>
<evidence type="ECO:0000256" key="2">
    <source>
        <dbReference type="ARBA" id="ARBA00009870"/>
    </source>
</evidence>
<feature type="compositionally biased region" description="Low complexity" evidence="4">
    <location>
        <begin position="390"/>
        <end position="409"/>
    </location>
</feature>
<reference evidence="7" key="1">
    <citation type="submission" date="2020-01" db="EMBL/GenBank/DDBJ databases">
        <title>Genome sequence of Kobresia littledalei, the first chromosome-level genome in the family Cyperaceae.</title>
        <authorList>
            <person name="Qu G."/>
        </authorList>
    </citation>
    <scope>NUCLEOTIDE SEQUENCE</scope>
    <source>
        <strain evidence="7">C.B.Clarke</strain>
        <tissue evidence="7">Leaf</tissue>
    </source>
</reference>
<dbReference type="CDD" id="cd21793">
    <property type="entry name" value="Rad21_Rec8_M_AtSYN1-like"/>
    <property type="match status" value="1"/>
</dbReference>
<proteinExistence type="inferred from homology"/>
<accession>A0A833R5Q1</accession>
<gene>
    <name evidence="7" type="ORF">FCM35_KLT01322</name>
</gene>
<feature type="compositionally biased region" description="Polar residues" evidence="4">
    <location>
        <begin position="226"/>
        <end position="237"/>
    </location>
</feature>
<dbReference type="EMBL" id="SWLB01000010">
    <property type="protein sequence ID" value="KAF3333631.1"/>
    <property type="molecule type" value="Genomic_DNA"/>
</dbReference>
<dbReference type="GO" id="GO:0003682">
    <property type="term" value="F:chromatin binding"/>
    <property type="evidence" value="ECO:0007669"/>
    <property type="project" value="TreeGrafter"/>
</dbReference>
<sequence length="540" mass="60640">MAATLHSKINRKKLNKLNIIQICEEILNPSVPMALRLSGILMGGVVIVYERKAELNEVWKTKPVKNSNVLPKGKAKARYESVTLPGPGNVDTEVEPTLPRADNSFAAARLEHMRLDDLDEQYVHIEINDYDISENHHQAQAEDITLVDNKDSVFAETFHYDRFERFDMREDEIHIDLTTPPDQEMPNIIPSPPRYDDVMQVDNTTIRSSTSQPPDPTCHDDAMPFDNTTNPQCGSPEQQDEQRQKVDNAERRKAPKRRAARNNVSRLRIDDEQIMISGTVYQSWLKDTSQIVTKRRKVNQVSSSITLTALMEVPPVAIITGYEKFPPGFYFPKPIMDLWQESTRPKSPEKENLSQDNLGQYNPDDSVERMRKDLEDLGIDAGQHSGHFTPSSPGHSGSARSARSLGSGPTLPVGESEMLPTGRSKRRQQSSLGGSHLETVEEEPFAAAFKIRRVSEEGPTPETEPLMETGPTPTQTPLQGTSSDVHVDPMTLAIKFQLKLHFETPGAPKYESLVLATRNYIKVVQEEPYGDVQISRGPKM</sequence>
<dbReference type="InterPro" id="IPR006909">
    <property type="entry name" value="Rad21/Rec8_C_eu"/>
</dbReference>
<comment type="subcellular location">
    <subcellularLocation>
        <location evidence="1">Nucleus</location>
    </subcellularLocation>
</comment>
<evidence type="ECO:0000256" key="1">
    <source>
        <dbReference type="ARBA" id="ARBA00004123"/>
    </source>
</evidence>
<feature type="region of interest" description="Disordered" evidence="4">
    <location>
        <begin position="176"/>
        <end position="264"/>
    </location>
</feature>